<reference evidence="1 2" key="1">
    <citation type="submission" date="2013-02" db="EMBL/GenBank/DDBJ databases">
        <title>Comparative Sequence Analysis of H. pylori Isolates.</title>
        <authorList>
            <person name="Blanchard T.G."/>
            <person name="Czinn S.J."/>
            <person name="McCracken C.M."/>
            <person name="Abolude K.A."/>
            <person name="Shefchek K.S."/>
            <person name="Maroo A.M."/>
            <person name="Santana-Cruz I.S."/>
            <person name="Tallon L.J."/>
            <person name="Ficke F.W.F."/>
        </authorList>
    </citation>
    <scope>NUCLEOTIDE SEQUENCE [LARGE SCALE GENOMIC DNA]</scope>
    <source>
        <strain evidence="1 2">Hp A-11</strain>
    </source>
</reference>
<evidence type="ECO:0000313" key="2">
    <source>
        <dbReference type="Proteomes" id="UP000012243"/>
    </source>
</evidence>
<dbReference type="AlphaFoldDB" id="N4TIS1"/>
<sequence length="40" mass="4608">MLFNTIFYNSPLFWGLLTKPLAFKNAQQKISVKLLSLALH</sequence>
<dbReference type="PATRIC" id="fig|992035.3.peg.253"/>
<evidence type="ECO:0000313" key="1">
    <source>
        <dbReference type="EMBL" id="ENH59127.1"/>
    </source>
</evidence>
<organism evidence="1 2">
    <name type="scientific">Helicobacter pylori Hp A-11</name>
    <dbReference type="NCBI Taxonomy" id="992035"/>
    <lineage>
        <taxon>Bacteria</taxon>
        <taxon>Pseudomonadati</taxon>
        <taxon>Campylobacterota</taxon>
        <taxon>Epsilonproteobacteria</taxon>
        <taxon>Campylobacterales</taxon>
        <taxon>Helicobacteraceae</taxon>
        <taxon>Helicobacter</taxon>
    </lineage>
</organism>
<comment type="caution">
    <text evidence="1">The sequence shown here is derived from an EMBL/GenBank/DDBJ whole genome shotgun (WGS) entry which is preliminary data.</text>
</comment>
<accession>N4TIS1</accession>
<dbReference type="EMBL" id="AOTW01000001">
    <property type="protein sequence ID" value="ENH59127.1"/>
    <property type="molecule type" value="Genomic_DNA"/>
</dbReference>
<gene>
    <name evidence="1" type="ORF">HPHPA11_0260</name>
</gene>
<protein>
    <submittedName>
        <fullName evidence="1">Uncharacterized protein</fullName>
    </submittedName>
</protein>
<proteinExistence type="predicted"/>
<dbReference type="Proteomes" id="UP000012243">
    <property type="component" value="Unassembled WGS sequence"/>
</dbReference>
<name>N4TIS1_HELPX</name>